<keyword evidence="4" id="KW-1185">Reference proteome</keyword>
<keyword evidence="1" id="KW-0863">Zinc-finger</keyword>
<feature type="non-terminal residue" evidence="3">
    <location>
        <position position="195"/>
    </location>
</feature>
<dbReference type="Proteomes" id="UP000789508">
    <property type="component" value="Unassembled WGS sequence"/>
</dbReference>
<accession>A0A9N9J1R1</accession>
<protein>
    <submittedName>
        <fullName evidence="3">9645_t:CDS:1</fullName>
    </submittedName>
</protein>
<organism evidence="3 4">
    <name type="scientific">Ambispora leptoticha</name>
    <dbReference type="NCBI Taxonomy" id="144679"/>
    <lineage>
        <taxon>Eukaryota</taxon>
        <taxon>Fungi</taxon>
        <taxon>Fungi incertae sedis</taxon>
        <taxon>Mucoromycota</taxon>
        <taxon>Glomeromycotina</taxon>
        <taxon>Glomeromycetes</taxon>
        <taxon>Archaeosporales</taxon>
        <taxon>Ambisporaceae</taxon>
        <taxon>Ambispora</taxon>
    </lineage>
</organism>
<keyword evidence="1" id="KW-0479">Metal-binding</keyword>
<reference evidence="3" key="1">
    <citation type="submission" date="2021-06" db="EMBL/GenBank/DDBJ databases">
        <authorList>
            <person name="Kallberg Y."/>
            <person name="Tangrot J."/>
            <person name="Rosling A."/>
        </authorList>
    </citation>
    <scope>NUCLEOTIDE SEQUENCE</scope>
    <source>
        <strain evidence="3">FL130A</strain>
    </source>
</reference>
<name>A0A9N9J1R1_9GLOM</name>
<dbReference type="PROSITE" id="PS50966">
    <property type="entry name" value="ZF_SWIM"/>
    <property type="match status" value="1"/>
</dbReference>
<evidence type="ECO:0000259" key="2">
    <source>
        <dbReference type="PROSITE" id="PS50966"/>
    </source>
</evidence>
<dbReference type="AlphaFoldDB" id="A0A9N9J1R1"/>
<dbReference type="EMBL" id="CAJVPS010045639">
    <property type="protein sequence ID" value="CAG8759777.1"/>
    <property type="molecule type" value="Genomic_DNA"/>
</dbReference>
<keyword evidence="1" id="KW-0862">Zinc</keyword>
<dbReference type="OrthoDB" id="2312346at2759"/>
<evidence type="ECO:0000256" key="1">
    <source>
        <dbReference type="PROSITE-ProRule" id="PRU00325"/>
    </source>
</evidence>
<dbReference type="InterPro" id="IPR007527">
    <property type="entry name" value="Znf_SWIM"/>
</dbReference>
<dbReference type="GO" id="GO:0008270">
    <property type="term" value="F:zinc ion binding"/>
    <property type="evidence" value="ECO:0007669"/>
    <property type="project" value="UniProtKB-KW"/>
</dbReference>
<proteinExistence type="predicted"/>
<gene>
    <name evidence="3" type="ORF">ALEPTO_LOCUS13629</name>
</gene>
<evidence type="ECO:0000313" key="3">
    <source>
        <dbReference type="EMBL" id="CAG8759777.1"/>
    </source>
</evidence>
<feature type="domain" description="SWIM-type" evidence="2">
    <location>
        <begin position="59"/>
        <end position="92"/>
    </location>
</feature>
<comment type="caution">
    <text evidence="3">The sequence shown here is derived from an EMBL/GenBank/DDBJ whole genome shotgun (WGS) entry which is preliminary data.</text>
</comment>
<sequence length="195" mass="22885">MPAQKERFSQIRAGNIEPHWWVDFKREWTYAGANEEERAKMRSNKRKRSIDTSNSSGPYFTEVPQWGCSCPAFFRNRFLLCKHLVRQTVNTPNGKRRRLLRCGFERRTTSPFLILKDLDNNDNTSETQAVAQVAENYDVDSFPDSYDVEAGEDPDEEACIYVESNWELFEQAFERIRSEKAANNWRHVGAMMKWS</sequence>
<evidence type="ECO:0000313" key="4">
    <source>
        <dbReference type="Proteomes" id="UP000789508"/>
    </source>
</evidence>